<geneLocation type="plasmid" evidence="1 2">
    <name>pRUMAL01</name>
</geneLocation>
<protein>
    <submittedName>
        <fullName evidence="1">Uncharacterized protein</fullName>
    </submittedName>
</protein>
<evidence type="ECO:0000313" key="2">
    <source>
        <dbReference type="Proteomes" id="UP000006919"/>
    </source>
</evidence>
<accession>E6UJU9</accession>
<dbReference type="HOGENOM" id="CLU_771299_0_0_9"/>
<evidence type="ECO:0000313" key="1">
    <source>
        <dbReference type="EMBL" id="ADU23945.1"/>
    </source>
</evidence>
<reference evidence="2" key="1">
    <citation type="journal article" date="2011" name="J. Bacteriol.">
        <title>Complete genome of the cellulolytic ruminal bacterium Ruminococcus albus 7.</title>
        <authorList>
            <person name="Suen G."/>
            <person name="Stevenson D.M."/>
            <person name="Bruce D.C."/>
            <person name="Chertkov O."/>
            <person name="Copeland A."/>
            <person name="Cheng J.F."/>
            <person name="Detter C."/>
            <person name="Detter J.C."/>
            <person name="Goodwin L.A."/>
            <person name="Han C.S."/>
            <person name="Hauser L.J."/>
            <person name="Ivanova N.N."/>
            <person name="Kyrpides N.C."/>
            <person name="Land M.L."/>
            <person name="Lapidus A."/>
            <person name="Lucas S."/>
            <person name="Ovchinnikova G."/>
            <person name="Pitluck S."/>
            <person name="Tapia R."/>
            <person name="Woyke T."/>
            <person name="Boyum J."/>
            <person name="Mead D."/>
            <person name="Weimer P.J."/>
        </authorList>
    </citation>
    <scope>NUCLEOTIDE SEQUENCE [LARGE SCALE GENOMIC DNA]</scope>
    <source>
        <strain evidence="2">ATCC 27210 / DSM 20455 / JCM 14654 / NCDO 2250 / 7</strain>
        <plasmid evidence="2">pRUMAL01</plasmid>
    </source>
</reference>
<gene>
    <name evidence="1" type="ordered locus">Rumal_3498</name>
</gene>
<name>E6UJU9_RUMA7</name>
<proteinExistence type="predicted"/>
<dbReference type="KEGG" id="ral:Rumal_3498"/>
<dbReference type="Proteomes" id="UP000006919">
    <property type="component" value="Plasmid pRUMAL01"/>
</dbReference>
<organism evidence="1 2">
    <name type="scientific">Ruminococcus albus (strain ATCC 27210 / DSM 20455 / JCM 14654 / NCDO 2250 / 7)</name>
    <dbReference type="NCBI Taxonomy" id="697329"/>
    <lineage>
        <taxon>Bacteria</taxon>
        <taxon>Bacillati</taxon>
        <taxon>Bacillota</taxon>
        <taxon>Clostridia</taxon>
        <taxon>Eubacteriales</taxon>
        <taxon>Oscillospiraceae</taxon>
        <taxon>Ruminococcus</taxon>
    </lineage>
</organism>
<dbReference type="RefSeq" id="WP_013483495.1">
    <property type="nucleotide sequence ID" value="NC_014824.1"/>
</dbReference>
<keyword evidence="1" id="KW-0614">Plasmid</keyword>
<sequence length="409" mass="48027">MTEDNDFIKKVIIPGVYWDSFIYKKWLILIGMDGTIKSYNWEKIILDEISDSNDSLAYKCAFLQGNNLYGINSRTLILQDKEFKDLLRQKFKRIRDIEISADKLNKYAAYKKEVVLNNLTTDIGIYKDTFYYCNSDGVFCNALNPRNVNYMSKNSKKLWDGNVQNLQVGKYGTIIMSASSDGLFDLTNNDYIIDYDEYDEYYSSFGGKKIEKNIHQISSKHSSYCSWSFSSVFSGSFIDECYLIATKYEIQNDYKKKLGIIKTENDIFETKNENSYVFSNNDKFYRLSTQKIEKVNFYVKDINVNPFKKKEEKNITFEDEIINSAVTDFGLIVETSRHLLVFLSNEEVINIADNDNEEFITWRTFPRSKCYINQIHIVYNDRIEIVSINSDYFVDQNRKFFGNSYHETK</sequence>
<dbReference type="AlphaFoldDB" id="E6UJU9"/>
<dbReference type="EMBL" id="CP002404">
    <property type="protein sequence ID" value="ADU23945.1"/>
    <property type="molecule type" value="Genomic_DNA"/>
</dbReference>
<dbReference type="OrthoDB" id="8477882at2"/>